<proteinExistence type="predicted"/>
<gene>
    <name evidence="1" type="primary">ORF50327</name>
</gene>
<protein>
    <submittedName>
        <fullName evidence="1">Uncharacterized protein</fullName>
    </submittedName>
</protein>
<evidence type="ECO:0000313" key="1">
    <source>
        <dbReference type="EMBL" id="CEK63999.1"/>
    </source>
</evidence>
<feature type="non-terminal residue" evidence="1">
    <location>
        <position position="1"/>
    </location>
</feature>
<dbReference type="AlphaFoldDB" id="A0A0B6Z5V1"/>
<organism evidence="1">
    <name type="scientific">Arion vulgaris</name>
    <dbReference type="NCBI Taxonomy" id="1028688"/>
    <lineage>
        <taxon>Eukaryota</taxon>
        <taxon>Metazoa</taxon>
        <taxon>Spiralia</taxon>
        <taxon>Lophotrochozoa</taxon>
        <taxon>Mollusca</taxon>
        <taxon>Gastropoda</taxon>
        <taxon>Heterobranchia</taxon>
        <taxon>Euthyneura</taxon>
        <taxon>Panpulmonata</taxon>
        <taxon>Eupulmonata</taxon>
        <taxon>Stylommatophora</taxon>
        <taxon>Helicina</taxon>
        <taxon>Arionoidea</taxon>
        <taxon>Arionidae</taxon>
        <taxon>Arion</taxon>
    </lineage>
</organism>
<sequence>PYRTSASPSISVSSMHTSLCSDQAPWQPGNSIDQQHLVECQKLKQMGLERSSMDLGNIPNLQQQIRATSEQCLLAKRHAFASSADIHKLFSGQRQSTSALQISDTNCFDNVKDENNQASAMKIIRSGTYQTVQDSTKLRSSQMLKNSTISGFPQIVQDSTKPGFSQMFKNSATPETSHIVQDSLQSKPKLRVMMPSLASVREPSIDPIRTEPGIYIPPEAWTNVAFLPKSTSFVDRTYLQVHSQPVPDRLDFPTHALHRSQSVSADSNIDRSHVHCLSSGYSSESELQQIESNAETVKKLVRIQGIDKIVTNPIHEFIPLNRSIDYESNTDTDNLDEIMDRNPVYENQLMLTNTQTIDSFNQPFSPGWCSPKDSTTPQQFTPSVSVHHQLSYALFPHAELETKPPQTSLSTSLVNSNSDNNINSNTGYLGSTNNHEIMNLINKPTFVTDDITPHSNISQDYNYINKNVSNITATIFYPTQHIPYERAIPAYNSDGYHHIPSQSEHAMLHDGQSYLHYSHFDYPQQNIGGTFVQLSPVEIAHILDTPFETNIISDEQGDRLSTLV</sequence>
<dbReference type="EMBL" id="HACG01017134">
    <property type="protein sequence ID" value="CEK63999.1"/>
    <property type="molecule type" value="Transcribed_RNA"/>
</dbReference>
<reference evidence="1" key="1">
    <citation type="submission" date="2014-12" db="EMBL/GenBank/DDBJ databases">
        <title>Insight into the proteome of Arion vulgaris.</title>
        <authorList>
            <person name="Aradska J."/>
            <person name="Bulat T."/>
            <person name="Smidak R."/>
            <person name="Sarate P."/>
            <person name="Gangsoo J."/>
            <person name="Sialana F."/>
            <person name="Bilban M."/>
            <person name="Lubec G."/>
        </authorList>
    </citation>
    <scope>NUCLEOTIDE SEQUENCE</scope>
    <source>
        <tissue evidence="1">Skin</tissue>
    </source>
</reference>
<accession>A0A0B6Z5V1</accession>
<name>A0A0B6Z5V1_9EUPU</name>